<dbReference type="PROSITE" id="PS50005">
    <property type="entry name" value="TPR"/>
    <property type="match status" value="3"/>
</dbReference>
<dbReference type="SUPFAM" id="SSF48452">
    <property type="entry name" value="TPR-like"/>
    <property type="match status" value="1"/>
</dbReference>
<dbReference type="EMBL" id="JAKVTV010000005">
    <property type="protein sequence ID" value="MCH4824248.1"/>
    <property type="molecule type" value="Genomic_DNA"/>
</dbReference>
<dbReference type="Pfam" id="PF13432">
    <property type="entry name" value="TPR_16"/>
    <property type="match status" value="2"/>
</dbReference>
<feature type="repeat" description="TPR" evidence="1">
    <location>
        <begin position="97"/>
        <end position="130"/>
    </location>
</feature>
<dbReference type="Pfam" id="PF07661">
    <property type="entry name" value="MORN_2"/>
    <property type="match status" value="11"/>
</dbReference>
<dbReference type="Gene3D" id="2.20.110.10">
    <property type="entry name" value="Histone H3 K4-specific methyltransferase SET7/9 N-terminal domain"/>
    <property type="match status" value="3"/>
</dbReference>
<comment type="caution">
    <text evidence="3">The sequence shown here is derived from an EMBL/GenBank/DDBJ whole genome shotgun (WGS) entry which is preliminary data.</text>
</comment>
<reference evidence="3" key="1">
    <citation type="submission" date="2022-03" db="EMBL/GenBank/DDBJ databases">
        <title>Gramella crocea sp. nov., isolated from activated sludge of a seafood processing plant.</title>
        <authorList>
            <person name="Zhang X."/>
        </authorList>
    </citation>
    <scope>NUCLEOTIDE SEQUENCE</scope>
    <source>
        <strain evidence="3">YJ019</strain>
    </source>
</reference>
<keyword evidence="4" id="KW-1185">Reference proteome</keyword>
<proteinExistence type="predicted"/>
<evidence type="ECO:0000256" key="1">
    <source>
        <dbReference type="PROSITE-ProRule" id="PRU00339"/>
    </source>
</evidence>
<feature type="chain" id="PRO_5040932505" evidence="2">
    <location>
        <begin position="19"/>
        <end position="1098"/>
    </location>
</feature>
<sequence length="1098" mass="126680">MKKILLLLLGSCAIPLYAQEEKSFQLYDEISEEAVVASEAGDFSKTVEILDKVNKNDSMHFTSLVSKSYYLLQLERFDEAIKLIDEVLESNKTQNLHSFYTNKAYAYNRLGNSAKAIETYRQGLEEYPVSAPMLVNLAIVLEESGKIEEALKIYKKAIIINPLEKKAHIRLGQLAYGQQKMAQALMAFDMALLLDPDGANSFSILKSLNELVSKRNENQPDGDIIISKDEDLFQELDLILNNKLALNDNYKVDTDIPISLTKQNHLLIEQLMNIDKEEGFWTDIYLPLYKWIKESDNFELFTQTISYSIENPDFKRVVNRNTEDIKGFIEAYMGQWIEILQEKSHLYLNENGASVAYTGSRLDGLGKLQDGEPVGEWIYFSEEGKLAGKGNYNEKGERDKTWSWYHDNGKLKETGEYNNGEVNGKNLHFYDDGKRYIIANLENDKLNGEYLVYNENGALVQKKNFKDGELDGSLTTYFNLGEEYPEVTASYVKGKTEGEAHEYYVDERIYTEMFFKNGVKEGLEKSYYHNGNVYFELGFKEGKKHGNYKEYTLNGELFQEGLFEEGKEEGEWRTYHQNGKLATIVNYEDGEADGLYQEFDTDGKLYYEYDYRKGEIIAYRFFSKDNELVKDERKKGGEFYYRSLTPYGDKNSEGLYDISGGRKGDWKFYNENGFLEETGNYVEDLAQGKILNYFISGEISSDINFEKGLKDGYAEFYYPDGSIQSHGKYKDDLKQGSWKEYYINGTLKSESFYHKDNINGDQVVYSADGRIYRTHNYEFGELEYSVHYGPTGKAFDTIDYHNDKADYVLSEVYPFGEKQNSMEYLYGLKHGEFKSFDVQGNLKISGNYFNNLFNGTWKWYDDKGNITLEENYVYGSKHGKRIAYYENGQIDTESNFNYGLEQGVTYSFHENGNVAVETPHILDLEHGAKKFYDNEGHLQQVRYYNNGRIIGFSYPDNTGEVKPMLPLNSESGELITYYKNGQISRSTELISGEFHGDYKTYYFSGSLMENTPYEYGFINGLNVEYFENGNMETETNYLYGNLHGARIEYYSNGKIKSETEYKNDLEIGPAIYYNEAGEVVKKEEYFNGDLIKVETFAG</sequence>
<dbReference type="Gene3D" id="1.25.40.10">
    <property type="entry name" value="Tetratricopeptide repeat domain"/>
    <property type="match status" value="1"/>
</dbReference>
<dbReference type="AlphaFoldDB" id="A0A9X2ACN1"/>
<accession>A0A9X2ACN1</accession>
<keyword evidence="2" id="KW-0732">Signal</keyword>
<dbReference type="SUPFAM" id="SSF82185">
    <property type="entry name" value="Histone H3 K4-specific methyltransferase SET7/9 N-terminal domain"/>
    <property type="match status" value="6"/>
</dbReference>
<feature type="repeat" description="TPR" evidence="1">
    <location>
        <begin position="131"/>
        <end position="164"/>
    </location>
</feature>
<dbReference type="SMART" id="SM00028">
    <property type="entry name" value="TPR"/>
    <property type="match status" value="4"/>
</dbReference>
<evidence type="ECO:0000313" key="4">
    <source>
        <dbReference type="Proteomes" id="UP001139226"/>
    </source>
</evidence>
<keyword evidence="1" id="KW-0802">TPR repeat</keyword>
<name>A0A9X2ACN1_9FLAO</name>
<gene>
    <name evidence="3" type="ORF">ML462_13810</name>
</gene>
<feature type="signal peptide" evidence="2">
    <location>
        <begin position="1"/>
        <end position="18"/>
    </location>
</feature>
<dbReference type="InterPro" id="IPR011990">
    <property type="entry name" value="TPR-like_helical_dom_sf"/>
</dbReference>
<dbReference type="InterPro" id="IPR019734">
    <property type="entry name" value="TPR_rpt"/>
</dbReference>
<dbReference type="PANTHER" id="PTHR33706:SF1">
    <property type="entry name" value="TPR REPEAT PROTEIN"/>
    <property type="match status" value="1"/>
</dbReference>
<organism evidence="3 4">
    <name type="scientific">Christiangramia lutea</name>
    <dbReference type="NCBI Taxonomy" id="1607951"/>
    <lineage>
        <taxon>Bacteria</taxon>
        <taxon>Pseudomonadati</taxon>
        <taxon>Bacteroidota</taxon>
        <taxon>Flavobacteriia</taxon>
        <taxon>Flavobacteriales</taxon>
        <taxon>Flavobacteriaceae</taxon>
        <taxon>Christiangramia</taxon>
    </lineage>
</organism>
<dbReference type="Proteomes" id="UP001139226">
    <property type="component" value="Unassembled WGS sequence"/>
</dbReference>
<dbReference type="InterPro" id="IPR011652">
    <property type="entry name" value="MORN_2"/>
</dbReference>
<feature type="repeat" description="TPR" evidence="1">
    <location>
        <begin position="165"/>
        <end position="198"/>
    </location>
</feature>
<evidence type="ECO:0000313" key="3">
    <source>
        <dbReference type="EMBL" id="MCH4824248.1"/>
    </source>
</evidence>
<dbReference type="RefSeq" id="WP_240714416.1">
    <property type="nucleotide sequence ID" value="NZ_JAKVTV010000005.1"/>
</dbReference>
<dbReference type="PROSITE" id="PS50293">
    <property type="entry name" value="TPR_REGION"/>
    <property type="match status" value="1"/>
</dbReference>
<dbReference type="PANTHER" id="PTHR33706">
    <property type="entry name" value="MORN VARIANT REPEAT PROTEIN"/>
    <property type="match status" value="1"/>
</dbReference>
<evidence type="ECO:0000256" key="2">
    <source>
        <dbReference type="SAM" id="SignalP"/>
    </source>
</evidence>
<protein>
    <submittedName>
        <fullName evidence="3">Tetratricopeptide repeat protein</fullName>
    </submittedName>
</protein>
<dbReference type="Gene3D" id="3.90.930.1">
    <property type="match status" value="3"/>
</dbReference>